<sequence>MPVRLWEIVASLPTELGSEQVFGEPFETADGTTIIPVARIRGGGGGRTGGGQDQGGELAGRAGLGFGAAPAGVFVVKDGKATWEPAFDATAVHRLGALIGLAAVVLFGVAAIRRPPWPDVRIKVRKALD</sequence>
<gene>
    <name evidence="2" type="ORF">F0L68_31115</name>
</gene>
<dbReference type="Proteomes" id="UP000323454">
    <property type="component" value="Unassembled WGS sequence"/>
</dbReference>
<evidence type="ECO:0000313" key="2">
    <source>
        <dbReference type="EMBL" id="KAA2254063.1"/>
    </source>
</evidence>
<reference evidence="2 3" key="2">
    <citation type="submission" date="2019-09" db="EMBL/GenBank/DDBJ databases">
        <authorList>
            <person name="Jin C."/>
        </authorList>
    </citation>
    <scope>NUCLEOTIDE SEQUENCE [LARGE SCALE GENOMIC DNA]</scope>
    <source>
        <strain evidence="2 3">AN110305</strain>
    </source>
</reference>
<comment type="caution">
    <text evidence="2">The sequence shown here is derived from an EMBL/GenBank/DDBJ whole genome shotgun (WGS) entry which is preliminary data.</text>
</comment>
<keyword evidence="1" id="KW-0812">Transmembrane</keyword>
<proteinExistence type="predicted"/>
<evidence type="ECO:0008006" key="4">
    <source>
        <dbReference type="Google" id="ProtNLM"/>
    </source>
</evidence>
<accession>A0A5B2WQ25</accession>
<reference evidence="2 3" key="1">
    <citation type="submission" date="2019-09" db="EMBL/GenBank/DDBJ databases">
        <title>Goodfellowia gen. nov., a new genus of the Pseudonocardineae related to Actinoalloteichus, containing Goodfellowia coeruleoviolacea gen. nov., comb. nov. gen. nov., comb. nov.</title>
        <authorList>
            <person name="Labeda D."/>
        </authorList>
    </citation>
    <scope>NUCLEOTIDE SEQUENCE [LARGE SCALE GENOMIC DNA]</scope>
    <source>
        <strain evidence="2 3">AN110305</strain>
    </source>
</reference>
<protein>
    <recommendedName>
        <fullName evidence="4">Sporulation protein YtfJ (Spore_YtfJ)</fullName>
    </recommendedName>
</protein>
<feature type="transmembrane region" description="Helical" evidence="1">
    <location>
        <begin position="91"/>
        <end position="112"/>
    </location>
</feature>
<keyword evidence="1" id="KW-0472">Membrane</keyword>
<keyword evidence="3" id="KW-1185">Reference proteome</keyword>
<evidence type="ECO:0000313" key="3">
    <source>
        <dbReference type="Proteomes" id="UP000323454"/>
    </source>
</evidence>
<dbReference type="OrthoDB" id="3830295at2"/>
<keyword evidence="1" id="KW-1133">Transmembrane helix</keyword>
<name>A0A5B2WQ25_9PSEU</name>
<dbReference type="EMBL" id="VUOB01000063">
    <property type="protein sequence ID" value="KAA2254063.1"/>
    <property type="molecule type" value="Genomic_DNA"/>
</dbReference>
<organism evidence="2 3">
    <name type="scientific">Solihabitans fulvus</name>
    <dbReference type="NCBI Taxonomy" id="1892852"/>
    <lineage>
        <taxon>Bacteria</taxon>
        <taxon>Bacillati</taxon>
        <taxon>Actinomycetota</taxon>
        <taxon>Actinomycetes</taxon>
        <taxon>Pseudonocardiales</taxon>
        <taxon>Pseudonocardiaceae</taxon>
        <taxon>Solihabitans</taxon>
    </lineage>
</organism>
<dbReference type="AlphaFoldDB" id="A0A5B2WQ25"/>
<evidence type="ECO:0000256" key="1">
    <source>
        <dbReference type="SAM" id="Phobius"/>
    </source>
</evidence>